<organism evidence="14 15">
    <name type="scientific">Helobdella robusta</name>
    <name type="common">Californian leech</name>
    <dbReference type="NCBI Taxonomy" id="6412"/>
    <lineage>
        <taxon>Eukaryota</taxon>
        <taxon>Metazoa</taxon>
        <taxon>Spiralia</taxon>
        <taxon>Lophotrochozoa</taxon>
        <taxon>Annelida</taxon>
        <taxon>Clitellata</taxon>
        <taxon>Hirudinea</taxon>
        <taxon>Rhynchobdellida</taxon>
        <taxon>Glossiphoniidae</taxon>
        <taxon>Helobdella</taxon>
    </lineage>
</organism>
<keyword evidence="5" id="KW-0378">Hydrolase</keyword>
<dbReference type="CDD" id="cd07067">
    <property type="entry name" value="HP_PGM_like"/>
    <property type="match status" value="1"/>
</dbReference>
<dbReference type="CDD" id="cd14301">
    <property type="entry name" value="UBA_UBS3B"/>
    <property type="match status" value="1"/>
</dbReference>
<dbReference type="PROSITE" id="PS50002">
    <property type="entry name" value="SH3"/>
    <property type="match status" value="1"/>
</dbReference>
<dbReference type="Gene3D" id="3.40.50.1240">
    <property type="entry name" value="Phosphoglycerate mutase-like"/>
    <property type="match status" value="1"/>
</dbReference>
<dbReference type="PROSITE" id="PS50030">
    <property type="entry name" value="UBA"/>
    <property type="match status" value="1"/>
</dbReference>
<dbReference type="EnsemblMetazoa" id="HelroT186383">
    <property type="protein sequence ID" value="HelroP186383"/>
    <property type="gene ID" value="HelroG186383"/>
</dbReference>
<dbReference type="GO" id="GO:0003993">
    <property type="term" value="F:acid phosphatase activity"/>
    <property type="evidence" value="ECO:0007669"/>
    <property type="project" value="UniProtKB-ARBA"/>
</dbReference>
<gene>
    <name evidence="14" type="primary">20210536</name>
    <name evidence="13" type="ORF">HELRODRAFT_186383</name>
</gene>
<comment type="subcellular location">
    <subcellularLocation>
        <location evidence="2">Cytoplasm</location>
        <location evidence="2">Cytosol</location>
    </subcellularLocation>
    <subcellularLocation>
        <location evidence="1">Nucleus</location>
    </subcellularLocation>
</comment>
<evidence type="ECO:0000313" key="14">
    <source>
        <dbReference type="EnsemblMetazoa" id="HelroP186383"/>
    </source>
</evidence>
<keyword evidence="3 9" id="KW-0728">SH3 domain</keyword>
<feature type="domain" description="UBA" evidence="12">
    <location>
        <begin position="20"/>
        <end position="61"/>
    </location>
</feature>
<feature type="compositionally biased region" description="Basic and acidic residues" evidence="10">
    <location>
        <begin position="347"/>
        <end position="357"/>
    </location>
</feature>
<dbReference type="Gene3D" id="2.30.30.40">
    <property type="entry name" value="SH3 Domains"/>
    <property type="match status" value="1"/>
</dbReference>
<reference evidence="13 15" key="2">
    <citation type="journal article" date="2013" name="Nature">
        <title>Insights into bilaterian evolution from three spiralian genomes.</title>
        <authorList>
            <person name="Simakov O."/>
            <person name="Marletaz F."/>
            <person name="Cho S.J."/>
            <person name="Edsinger-Gonzales E."/>
            <person name="Havlak P."/>
            <person name="Hellsten U."/>
            <person name="Kuo D.H."/>
            <person name="Larsson T."/>
            <person name="Lv J."/>
            <person name="Arendt D."/>
            <person name="Savage R."/>
            <person name="Osoegawa K."/>
            <person name="de Jong P."/>
            <person name="Grimwood J."/>
            <person name="Chapman J.A."/>
            <person name="Shapiro H."/>
            <person name="Aerts A."/>
            <person name="Otillar R.P."/>
            <person name="Terry A.Y."/>
            <person name="Boore J.L."/>
            <person name="Grigoriev I.V."/>
            <person name="Lindberg D.R."/>
            <person name="Seaver E.C."/>
            <person name="Weisblat D.A."/>
            <person name="Putnam N.H."/>
            <person name="Rokhsar D.S."/>
        </authorList>
    </citation>
    <scope>NUCLEOTIDE SEQUENCE</scope>
</reference>
<keyword evidence="7" id="KW-0539">Nucleus</keyword>
<evidence type="ECO:0000256" key="8">
    <source>
        <dbReference type="ARBA" id="ARBA00083868"/>
    </source>
</evidence>
<evidence type="ECO:0000313" key="13">
    <source>
        <dbReference type="EMBL" id="ESO06362.1"/>
    </source>
</evidence>
<dbReference type="GO" id="GO:0004721">
    <property type="term" value="F:phosphoprotein phosphatase activity"/>
    <property type="evidence" value="ECO:0007669"/>
    <property type="project" value="UniProtKB-KW"/>
</dbReference>
<reference evidence="15" key="1">
    <citation type="submission" date="2012-12" db="EMBL/GenBank/DDBJ databases">
        <authorList>
            <person name="Hellsten U."/>
            <person name="Grimwood J."/>
            <person name="Chapman J.A."/>
            <person name="Shapiro H."/>
            <person name="Aerts A."/>
            <person name="Otillar R.P."/>
            <person name="Terry A.Y."/>
            <person name="Boore J.L."/>
            <person name="Simakov O."/>
            <person name="Marletaz F."/>
            <person name="Cho S.-J."/>
            <person name="Edsinger-Gonzales E."/>
            <person name="Havlak P."/>
            <person name="Kuo D.-H."/>
            <person name="Larsson T."/>
            <person name="Lv J."/>
            <person name="Arendt D."/>
            <person name="Savage R."/>
            <person name="Osoegawa K."/>
            <person name="de Jong P."/>
            <person name="Lindberg D.R."/>
            <person name="Seaver E.C."/>
            <person name="Weisblat D.A."/>
            <person name="Putnam N.H."/>
            <person name="Grigoriev I.V."/>
            <person name="Rokhsar D.S."/>
        </authorList>
    </citation>
    <scope>NUCLEOTIDE SEQUENCE</scope>
</reference>
<evidence type="ECO:0000259" key="12">
    <source>
        <dbReference type="PROSITE" id="PS50030"/>
    </source>
</evidence>
<name>T1FNY9_HELRO</name>
<dbReference type="AlphaFoldDB" id="T1FNY9"/>
<dbReference type="Proteomes" id="UP000015101">
    <property type="component" value="Unassembled WGS sequence"/>
</dbReference>
<dbReference type="STRING" id="6412.T1FNY9"/>
<dbReference type="SUPFAM" id="SSF46934">
    <property type="entry name" value="UBA-like"/>
    <property type="match status" value="1"/>
</dbReference>
<dbReference type="Gene3D" id="3.90.1140.10">
    <property type="entry name" value="Cyclic phosphodiesterase"/>
    <property type="match status" value="1"/>
</dbReference>
<dbReference type="Gene3D" id="1.10.8.10">
    <property type="entry name" value="DNA helicase RuvA subunit, C-terminal domain"/>
    <property type="match status" value="1"/>
</dbReference>
<dbReference type="CDD" id="cd11791">
    <property type="entry name" value="SH3_UBASH3"/>
    <property type="match status" value="1"/>
</dbReference>
<keyword evidence="6" id="KW-0904">Protein phosphatase</keyword>
<feature type="compositionally biased region" description="Low complexity" evidence="10">
    <location>
        <begin position="332"/>
        <end position="346"/>
    </location>
</feature>
<dbReference type="Pfam" id="PF22562">
    <property type="entry name" value="UBA_7"/>
    <property type="match status" value="1"/>
</dbReference>
<evidence type="ECO:0000256" key="1">
    <source>
        <dbReference type="ARBA" id="ARBA00004123"/>
    </source>
</evidence>
<dbReference type="EMBL" id="KB096324">
    <property type="protein sequence ID" value="ESO06362.1"/>
    <property type="molecule type" value="Genomic_DNA"/>
</dbReference>
<sequence>MSTLELPPRRYTKGQELTIRRNRTSLEILLQMGFPKLRAEKALAATGDKGVQLACDWLLSHVRDPTLDENRQREYTLYLCPLGPLQQEFLDFWQKSFKECGWNRAHNYFPHITLCSFFQASNSMVSLLSHTVKNISEKYSSLLEKLEFDYFSSVKFVGLFVMESYAKVLKKLMNDFVEEMKKSNINVELYTKQLHISLAYQFAADKRSKLESLAKNVNIHLPARWDLRLYSRDRNMDKLQVHKVLYTYIPRVTDELELCDRDYIFVKESELETSTDGWYEGTSWMTGCSGMFPGAYTERSAETETWVMHSRAGDSLKRAKEDCYGPLPDVATSHSQSSSSSSSMTTSRDKGDDDSLTKQHKGRHQAVSPLTGTSPKGPRQLFVVRHGERVDFTFGKNWIQCCFNNAGNYIRYDLNMPGSVAKRKGGPQSFSQDSPITVQGHFQARLLGEAMYEKEIEISHVYASPSLRCVETASSILEGMKLDKEINIEPGLFEWLSWYQESLPDFMSLAELRDAGYPVNQSYKPVWSVSKFNTNETVEHFYERCCLVTKEILKKHEHQGGSLLFVSHGINLDTCTRRLVGQPCRSLNAFHEIIQKIPYCAVAAAQEATVVRDTWYLIEPPVLPFAHTSNHRYNWTLLTQPTIL</sequence>
<dbReference type="EMBL" id="AMQM01000614">
    <property type="status" value="NOT_ANNOTATED_CDS"/>
    <property type="molecule type" value="Genomic_DNA"/>
</dbReference>
<evidence type="ECO:0000256" key="6">
    <source>
        <dbReference type="ARBA" id="ARBA00022912"/>
    </source>
</evidence>
<proteinExistence type="predicted"/>
<dbReference type="OMA" id="NMPKEIP"/>
<keyword evidence="15" id="KW-1185">Reference proteome</keyword>
<dbReference type="PANTHER" id="PTHR16469">
    <property type="entry name" value="UBIQUITIN-ASSOCIATED AND SH3 DOMAIN-CONTAINING BA-RELATED"/>
    <property type="match status" value="1"/>
</dbReference>
<evidence type="ECO:0000259" key="11">
    <source>
        <dbReference type="PROSITE" id="PS50002"/>
    </source>
</evidence>
<dbReference type="InterPro" id="IPR013078">
    <property type="entry name" value="His_Pase_superF_clade-1"/>
</dbReference>
<evidence type="ECO:0000256" key="3">
    <source>
        <dbReference type="ARBA" id="ARBA00022443"/>
    </source>
</evidence>
<dbReference type="OrthoDB" id="414418at2759"/>
<dbReference type="eggNOG" id="KOG3734">
    <property type="taxonomic scope" value="Eukaryota"/>
</dbReference>
<evidence type="ECO:0000256" key="7">
    <source>
        <dbReference type="ARBA" id="ARBA00023242"/>
    </source>
</evidence>
<dbReference type="InParanoid" id="T1FNY9"/>
<dbReference type="FunCoup" id="T1FNY9">
    <property type="interactions" value="940"/>
</dbReference>
<dbReference type="CTD" id="20210536"/>
<dbReference type="GO" id="GO:0005634">
    <property type="term" value="C:nucleus"/>
    <property type="evidence" value="ECO:0007669"/>
    <property type="project" value="UniProtKB-SubCell"/>
</dbReference>
<reference evidence="14" key="3">
    <citation type="submission" date="2015-06" db="UniProtKB">
        <authorList>
            <consortium name="EnsemblMetazoa"/>
        </authorList>
    </citation>
    <scope>IDENTIFICATION</scope>
</reference>
<dbReference type="HOGENOM" id="CLU_016516_1_0_1"/>
<dbReference type="Pfam" id="PF00300">
    <property type="entry name" value="His_Phos_1"/>
    <property type="match status" value="1"/>
</dbReference>
<dbReference type="SUPFAM" id="SSF50044">
    <property type="entry name" value="SH3-domain"/>
    <property type="match status" value="1"/>
</dbReference>
<feature type="domain" description="SH3" evidence="11">
    <location>
        <begin position="237"/>
        <end position="302"/>
    </location>
</feature>
<dbReference type="RefSeq" id="XP_009015730.1">
    <property type="nucleotide sequence ID" value="XM_009017482.1"/>
</dbReference>
<dbReference type="SUPFAM" id="SSF53254">
    <property type="entry name" value="Phosphoglycerate mutase-like"/>
    <property type="match status" value="1"/>
</dbReference>
<dbReference type="InterPro" id="IPR036028">
    <property type="entry name" value="SH3-like_dom_sf"/>
</dbReference>
<dbReference type="GO" id="GO:0005829">
    <property type="term" value="C:cytosol"/>
    <property type="evidence" value="ECO:0007669"/>
    <property type="project" value="UniProtKB-SubCell"/>
</dbReference>
<dbReference type="InterPro" id="IPR029033">
    <property type="entry name" value="His_PPase_superfam"/>
</dbReference>
<dbReference type="KEGG" id="hro:HELRODRAFT_186383"/>
<feature type="region of interest" description="Disordered" evidence="10">
    <location>
        <begin position="327"/>
        <end position="379"/>
    </location>
</feature>
<dbReference type="InterPro" id="IPR051710">
    <property type="entry name" value="Phosphatase_SH3-domain"/>
</dbReference>
<keyword evidence="4" id="KW-0963">Cytoplasm</keyword>
<dbReference type="FunFam" id="1.10.8.10:FF:000053">
    <property type="entry name" value="Ubiquitin-associated and SH3 domain-containing, A"/>
    <property type="match status" value="1"/>
</dbReference>
<dbReference type="FunFam" id="2.30.30.40:FF:000052">
    <property type="entry name" value="Ubiquitin-associated and SH3 domain-containing protein B"/>
    <property type="match status" value="1"/>
</dbReference>
<dbReference type="FunFam" id="3.40.50.1240:FF:000032">
    <property type="entry name" value="Blast:Protein UBASH3A homolog"/>
    <property type="match status" value="1"/>
</dbReference>
<dbReference type="InterPro" id="IPR015940">
    <property type="entry name" value="UBA"/>
</dbReference>
<dbReference type="PANTHER" id="PTHR16469:SF27">
    <property type="entry name" value="UBIQUITIN-ASSOCIATED AND SH3 DOMAIN-CONTAINING BA-RELATED"/>
    <property type="match status" value="1"/>
</dbReference>
<evidence type="ECO:0000256" key="10">
    <source>
        <dbReference type="SAM" id="MobiDB-lite"/>
    </source>
</evidence>
<dbReference type="GeneID" id="20210536"/>
<evidence type="ECO:0000256" key="9">
    <source>
        <dbReference type="PROSITE-ProRule" id="PRU00192"/>
    </source>
</evidence>
<dbReference type="SMART" id="SM00165">
    <property type="entry name" value="UBA"/>
    <property type="match status" value="1"/>
</dbReference>
<dbReference type="InterPro" id="IPR009060">
    <property type="entry name" value="UBA-like_sf"/>
</dbReference>
<dbReference type="SMART" id="SM00326">
    <property type="entry name" value="SH3"/>
    <property type="match status" value="1"/>
</dbReference>
<evidence type="ECO:0000313" key="15">
    <source>
        <dbReference type="Proteomes" id="UP000015101"/>
    </source>
</evidence>
<evidence type="ECO:0000256" key="4">
    <source>
        <dbReference type="ARBA" id="ARBA00022490"/>
    </source>
</evidence>
<accession>T1FNY9</accession>
<evidence type="ECO:0000256" key="5">
    <source>
        <dbReference type="ARBA" id="ARBA00022801"/>
    </source>
</evidence>
<protein>
    <recommendedName>
        <fullName evidence="8">Protein UBASH3A homolog</fullName>
    </recommendedName>
</protein>
<evidence type="ECO:0000256" key="2">
    <source>
        <dbReference type="ARBA" id="ARBA00004514"/>
    </source>
</evidence>
<dbReference type="Pfam" id="PF14604">
    <property type="entry name" value="SH3_9"/>
    <property type="match status" value="1"/>
</dbReference>
<dbReference type="InterPro" id="IPR001452">
    <property type="entry name" value="SH3_domain"/>
</dbReference>